<keyword evidence="4 5" id="KW-0238">DNA-binding</keyword>
<dbReference type="OMA" id="APALXIT"/>
<evidence type="ECO:0000313" key="7">
    <source>
        <dbReference type="EnsemblMetazoa" id="Aqu2.1.11360_001"/>
    </source>
</evidence>
<dbReference type="OrthoDB" id="5982876at2759"/>
<dbReference type="GO" id="GO:0008270">
    <property type="term" value="F:zinc ion binding"/>
    <property type="evidence" value="ECO:0007669"/>
    <property type="project" value="UniProtKB-KW"/>
</dbReference>
<dbReference type="InterPro" id="IPR006612">
    <property type="entry name" value="THAP_Znf"/>
</dbReference>
<evidence type="ECO:0000259" key="6">
    <source>
        <dbReference type="PROSITE" id="PS50950"/>
    </source>
</evidence>
<name>A0A1X7T9Y5_AMPQE</name>
<dbReference type="PANTHER" id="PTHR46927:SF2">
    <property type="entry name" value="THAP DOMAIN-CONTAINING PROTEIN 8"/>
    <property type="match status" value="1"/>
</dbReference>
<dbReference type="InParanoid" id="A0A1X7T9Y5"/>
<evidence type="ECO:0000256" key="2">
    <source>
        <dbReference type="ARBA" id="ARBA00022771"/>
    </source>
</evidence>
<dbReference type="GO" id="GO:0003677">
    <property type="term" value="F:DNA binding"/>
    <property type="evidence" value="ECO:0007669"/>
    <property type="project" value="UniProtKB-UniRule"/>
</dbReference>
<dbReference type="eggNOG" id="ENOG502SDT3">
    <property type="taxonomic scope" value="Eukaryota"/>
</dbReference>
<protein>
    <recommendedName>
        <fullName evidence="6">THAP-type domain-containing protein</fullName>
    </recommendedName>
</protein>
<dbReference type="AlphaFoldDB" id="A0A1X7T9Y5"/>
<keyword evidence="2 5" id="KW-0863">Zinc-finger</keyword>
<keyword evidence="1" id="KW-0479">Metal-binding</keyword>
<sequence>MVKRCVAAGCSNTYKDGVSLYTFPKDGEMRQRWAKQVQRTRMDWTGPSDHSVLCSDHFIKECFEVNFLVSSDTRTNKLKPGAIPTVFTRPAVSKRKHSELVNRSAEFGGCDQIPKKKRVAYEKRKNLG</sequence>
<organism evidence="7">
    <name type="scientific">Amphimedon queenslandica</name>
    <name type="common">Sponge</name>
    <dbReference type="NCBI Taxonomy" id="400682"/>
    <lineage>
        <taxon>Eukaryota</taxon>
        <taxon>Metazoa</taxon>
        <taxon>Porifera</taxon>
        <taxon>Demospongiae</taxon>
        <taxon>Heteroscleromorpha</taxon>
        <taxon>Haplosclerida</taxon>
        <taxon>Niphatidae</taxon>
        <taxon>Amphimedon</taxon>
    </lineage>
</organism>
<reference evidence="7" key="1">
    <citation type="submission" date="2017-05" db="UniProtKB">
        <authorList>
            <consortium name="EnsemblMetazoa"/>
        </authorList>
    </citation>
    <scope>IDENTIFICATION</scope>
</reference>
<dbReference type="EnsemblMetazoa" id="Aqu2.1.11360_001">
    <property type="protein sequence ID" value="Aqu2.1.11360_001"/>
    <property type="gene ID" value="Aqu2.1.11360"/>
</dbReference>
<accession>A0A1X7T9Y5</accession>
<keyword evidence="3" id="KW-0862">Zinc</keyword>
<evidence type="ECO:0000256" key="3">
    <source>
        <dbReference type="ARBA" id="ARBA00022833"/>
    </source>
</evidence>
<dbReference type="InterPro" id="IPR052224">
    <property type="entry name" value="THAP_domain_protein"/>
</dbReference>
<proteinExistence type="predicted"/>
<dbReference type="SMART" id="SM00692">
    <property type="entry name" value="DM3"/>
    <property type="match status" value="1"/>
</dbReference>
<dbReference type="PROSITE" id="PS50950">
    <property type="entry name" value="ZF_THAP"/>
    <property type="match status" value="1"/>
</dbReference>
<evidence type="ECO:0000256" key="4">
    <source>
        <dbReference type="ARBA" id="ARBA00023125"/>
    </source>
</evidence>
<dbReference type="Pfam" id="PF05485">
    <property type="entry name" value="THAP"/>
    <property type="match status" value="1"/>
</dbReference>
<evidence type="ECO:0000256" key="5">
    <source>
        <dbReference type="PROSITE-ProRule" id="PRU00309"/>
    </source>
</evidence>
<feature type="domain" description="THAP-type" evidence="6">
    <location>
        <begin position="1"/>
        <end position="87"/>
    </location>
</feature>
<dbReference type="PANTHER" id="PTHR46927">
    <property type="entry name" value="AGAP005574-PA"/>
    <property type="match status" value="1"/>
</dbReference>
<evidence type="ECO:0000256" key="1">
    <source>
        <dbReference type="ARBA" id="ARBA00022723"/>
    </source>
</evidence>
<dbReference type="SMART" id="SM00980">
    <property type="entry name" value="THAP"/>
    <property type="match status" value="1"/>
</dbReference>
<dbReference type="SUPFAM" id="SSF57716">
    <property type="entry name" value="Glucocorticoid receptor-like (DNA-binding domain)"/>
    <property type="match status" value="1"/>
</dbReference>